<dbReference type="InterPro" id="IPR054120">
    <property type="entry name" value="PBPA_dimer"/>
</dbReference>
<dbReference type="GO" id="GO:0005886">
    <property type="term" value="C:plasma membrane"/>
    <property type="evidence" value="ECO:0007669"/>
    <property type="project" value="TreeGrafter"/>
</dbReference>
<evidence type="ECO:0000313" key="5">
    <source>
        <dbReference type="Proteomes" id="UP001304125"/>
    </source>
</evidence>
<accession>A0AA96F8D9</accession>
<dbReference type="InterPro" id="IPR012338">
    <property type="entry name" value="Beta-lactam/transpept-like"/>
</dbReference>
<dbReference type="SUPFAM" id="SSF56601">
    <property type="entry name" value="beta-lactamase/transpeptidase-like"/>
    <property type="match status" value="1"/>
</dbReference>
<reference evidence="4 5" key="1">
    <citation type="submission" date="2023-09" db="EMBL/GenBank/DDBJ databases">
        <title>Demequina sp. a novel bacteria isolated from Capsicum annuum.</title>
        <authorList>
            <person name="Humaira Z."/>
            <person name="Lee J."/>
            <person name="Cho D."/>
        </authorList>
    </citation>
    <scope>NUCLEOTIDE SEQUENCE</scope>
    <source>
        <strain evidence="3 5">OYTSA14</strain>
        <strain evidence="4">PMTSA13</strain>
    </source>
</reference>
<dbReference type="GO" id="GO:0071972">
    <property type="term" value="F:peptidoglycan L,D-transpeptidase activity"/>
    <property type="evidence" value="ECO:0007669"/>
    <property type="project" value="TreeGrafter"/>
</dbReference>
<dbReference type="PANTHER" id="PTHR30627">
    <property type="entry name" value="PEPTIDOGLYCAN D,D-TRANSPEPTIDASE"/>
    <property type="match status" value="1"/>
</dbReference>
<dbReference type="EMBL" id="CP134879">
    <property type="protein sequence ID" value="WNM24535.1"/>
    <property type="molecule type" value="Genomic_DNA"/>
</dbReference>
<dbReference type="EMBL" id="CP134880">
    <property type="protein sequence ID" value="WNM27387.1"/>
    <property type="molecule type" value="Genomic_DNA"/>
</dbReference>
<evidence type="ECO:0000313" key="3">
    <source>
        <dbReference type="EMBL" id="WNM24535.1"/>
    </source>
</evidence>
<keyword evidence="5" id="KW-1185">Reference proteome</keyword>
<gene>
    <name evidence="3" type="ORF">RN606_14430</name>
    <name evidence="4" type="ORF">RN607_14485</name>
</gene>
<proteinExistence type="predicted"/>
<dbReference type="Gene3D" id="3.40.710.10">
    <property type="entry name" value="DD-peptidase/beta-lactamase superfamily"/>
    <property type="match status" value="1"/>
</dbReference>
<protein>
    <submittedName>
        <fullName evidence="4">Penicillin-binding protein 2</fullName>
    </submittedName>
</protein>
<feature type="domain" description="Penicillin binding protein A dimerisation" evidence="2">
    <location>
        <begin position="52"/>
        <end position="134"/>
    </location>
</feature>
<sequence>MNDPIRRLSVVALFLFLSLMGMATYIQVLHAGSLNDDPRNVRTLYREYGTYRGPILVDGAAVAESVAVDDPYGYQRQYTNGPVFAPVTGFYSIVYGRTGLEQAQNSLLNGTSDALFWSRLGDLFAGQEQQGASVETTIDGNLQQVAYDALGSYTGAVVALDPSTGAIKAMVSTPSFDPNDLASHDTASVNQSYAALIGDENQPMLNRAIAQLYPPGSTFKLVVTAAALEAGYTPDTKIPAPDVLTLPGSTATIQNYEGESCATDGQGSTTLADALRVSCNTAYAALGMSLQWEGIDRVARSLGFEDSFQIPMTVATSQLPVDPDAPQTAQSSIGQFDVRSTPLQMAMVAAAIANDGVVMKPYLVSTVRDNSLQVIDTTEPSVYSTAFSAQTAQYLTDMMVGVVDDGTGTRAQISGVQVAGKTGTAESGTDAPPYTWFVAFAPADDPKIAIAVLVEDGGTGATGGKVAAPIAQKVLQAALDGGQ</sequence>
<dbReference type="GO" id="GO:0008658">
    <property type="term" value="F:penicillin binding"/>
    <property type="evidence" value="ECO:0007669"/>
    <property type="project" value="InterPro"/>
</dbReference>
<dbReference type="AlphaFoldDB" id="A0AA96J9K9"/>
<dbReference type="Proteomes" id="UP001303408">
    <property type="component" value="Chromosome"/>
</dbReference>
<dbReference type="InterPro" id="IPR050515">
    <property type="entry name" value="Beta-lactam/transpept"/>
</dbReference>
<dbReference type="Pfam" id="PF21922">
    <property type="entry name" value="PBP_dimer_2"/>
    <property type="match status" value="1"/>
</dbReference>
<dbReference type="Proteomes" id="UP001304125">
    <property type="component" value="Chromosome"/>
</dbReference>
<dbReference type="InterPro" id="IPR036138">
    <property type="entry name" value="PBP_dimer_sf"/>
</dbReference>
<evidence type="ECO:0000313" key="4">
    <source>
        <dbReference type="EMBL" id="WNM27387.1"/>
    </source>
</evidence>
<evidence type="ECO:0000259" key="1">
    <source>
        <dbReference type="Pfam" id="PF00905"/>
    </source>
</evidence>
<organism evidence="4">
    <name type="scientific">Demequina capsici</name>
    <dbReference type="NCBI Taxonomy" id="3075620"/>
    <lineage>
        <taxon>Bacteria</taxon>
        <taxon>Bacillati</taxon>
        <taxon>Actinomycetota</taxon>
        <taxon>Actinomycetes</taxon>
        <taxon>Micrococcales</taxon>
        <taxon>Demequinaceae</taxon>
        <taxon>Demequina</taxon>
    </lineage>
</organism>
<dbReference type="Gene3D" id="3.90.1310.10">
    <property type="entry name" value="Penicillin-binding protein 2a (Domain 2)"/>
    <property type="match status" value="1"/>
</dbReference>
<feature type="domain" description="Penicillin-binding protein transpeptidase" evidence="1">
    <location>
        <begin position="155"/>
        <end position="476"/>
    </location>
</feature>
<evidence type="ECO:0000259" key="2">
    <source>
        <dbReference type="Pfam" id="PF21922"/>
    </source>
</evidence>
<dbReference type="KEGG" id="dcp:RN607_14485"/>
<dbReference type="SUPFAM" id="SSF56519">
    <property type="entry name" value="Penicillin binding protein dimerisation domain"/>
    <property type="match status" value="1"/>
</dbReference>
<dbReference type="RefSeq" id="WP_313498411.1">
    <property type="nucleotide sequence ID" value="NZ_CP134879.1"/>
</dbReference>
<accession>A0AA96J9K9</accession>
<dbReference type="InterPro" id="IPR001460">
    <property type="entry name" value="PCN-bd_Tpept"/>
</dbReference>
<dbReference type="Pfam" id="PF00905">
    <property type="entry name" value="Transpeptidase"/>
    <property type="match status" value="1"/>
</dbReference>
<dbReference type="GO" id="GO:0071555">
    <property type="term" value="P:cell wall organization"/>
    <property type="evidence" value="ECO:0007669"/>
    <property type="project" value="TreeGrafter"/>
</dbReference>
<name>A0AA96J9K9_9MICO</name>
<dbReference type="PANTHER" id="PTHR30627:SF24">
    <property type="entry name" value="PENICILLIN-BINDING PROTEIN 4B"/>
    <property type="match status" value="1"/>
</dbReference>